<protein>
    <submittedName>
        <fullName evidence="3">Diacylglycerol kinase</fullName>
    </submittedName>
</protein>
<dbReference type="InterPro" id="IPR016064">
    <property type="entry name" value="NAD/diacylglycerol_kinase_sf"/>
</dbReference>
<dbReference type="Pfam" id="PF00781">
    <property type="entry name" value="DAGK_cat"/>
    <property type="match status" value="1"/>
</dbReference>
<dbReference type="InterPro" id="IPR001206">
    <property type="entry name" value="Diacylglycerol_kinase_cat_dom"/>
</dbReference>
<comment type="caution">
    <text evidence="3">The sequence shown here is derived from an EMBL/GenBank/DDBJ whole genome shotgun (WGS) entry which is preliminary data.</text>
</comment>
<dbReference type="Proteomes" id="UP000285232">
    <property type="component" value="Unassembled WGS sequence"/>
</dbReference>
<dbReference type="OrthoDB" id="7209949at2"/>
<accession>A0A419RUP2</accession>
<organism evidence="3 4">
    <name type="scientific">Aurantiacibacter aquimixticola</name>
    <dbReference type="NCBI Taxonomy" id="1958945"/>
    <lineage>
        <taxon>Bacteria</taxon>
        <taxon>Pseudomonadati</taxon>
        <taxon>Pseudomonadota</taxon>
        <taxon>Alphaproteobacteria</taxon>
        <taxon>Sphingomonadales</taxon>
        <taxon>Erythrobacteraceae</taxon>
        <taxon>Aurantiacibacter</taxon>
    </lineage>
</organism>
<keyword evidence="4" id="KW-1185">Reference proteome</keyword>
<proteinExistence type="predicted"/>
<feature type="domain" description="DAGKc" evidence="2">
    <location>
        <begin position="76"/>
        <end position="169"/>
    </location>
</feature>
<dbReference type="EMBL" id="RAHX01000001">
    <property type="protein sequence ID" value="RJY09508.1"/>
    <property type="molecule type" value="Genomic_DNA"/>
</dbReference>
<evidence type="ECO:0000313" key="4">
    <source>
        <dbReference type="Proteomes" id="UP000285232"/>
    </source>
</evidence>
<feature type="region of interest" description="Disordered" evidence="1">
    <location>
        <begin position="17"/>
        <end position="38"/>
    </location>
</feature>
<evidence type="ECO:0000259" key="2">
    <source>
        <dbReference type="PROSITE" id="PS50146"/>
    </source>
</evidence>
<keyword evidence="3" id="KW-0808">Transferase</keyword>
<dbReference type="PROSITE" id="PS50146">
    <property type="entry name" value="DAGK"/>
    <property type="match status" value="1"/>
</dbReference>
<evidence type="ECO:0000313" key="3">
    <source>
        <dbReference type="EMBL" id="RJY09508.1"/>
    </source>
</evidence>
<dbReference type="SMART" id="SM00046">
    <property type="entry name" value="DAGKc"/>
    <property type="match status" value="1"/>
</dbReference>
<reference evidence="3 4" key="1">
    <citation type="journal article" date="2017" name="Int. J. Syst. Evol. Microbiol.">
        <title>Erythrobacter aquimixticola sp. nov., isolated from the junction between the ocean and a freshwater spring.</title>
        <authorList>
            <person name="Park S."/>
            <person name="Jung Y.T."/>
            <person name="Choi S.J."/>
            <person name="Yoon J.H."/>
        </authorList>
    </citation>
    <scope>NUCLEOTIDE SEQUENCE [LARGE SCALE GENOMIC DNA]</scope>
    <source>
        <strain evidence="3 4">JSSK-14</strain>
    </source>
</reference>
<dbReference type="GO" id="GO:0016301">
    <property type="term" value="F:kinase activity"/>
    <property type="evidence" value="ECO:0007669"/>
    <property type="project" value="UniProtKB-KW"/>
</dbReference>
<dbReference type="InterPro" id="IPR017438">
    <property type="entry name" value="ATP-NAD_kinase_N"/>
</dbReference>
<name>A0A419RUP2_9SPHN</name>
<dbReference type="Gene3D" id="3.40.50.10330">
    <property type="entry name" value="Probable inorganic polyphosphate/atp-NAD kinase, domain 1"/>
    <property type="match status" value="1"/>
</dbReference>
<keyword evidence="3" id="KW-0418">Kinase</keyword>
<sequence>MCKGEENMHGSVHLFESLPQVPSPSAAPKSGGRTSGRATPLVGLIRNARSHRNEGNVPHGSEPENVIATAPARRSDLAEILADFAARGVDCIAIDGGDGTVRDVLTCGAGVFGESWPALIVLPNGKTNALASDLGIPTGWTLEEALASLGAGSTVRRCPLVIAQRDHDRKQVRGFIMGGGVFNKAIALGQRSHDLGAFNAAVVGVTAAWSVAQALLGRADNGWRRGSRMRVRSGNGVEIPHLGGLPEDERYLLLATTLDSFPAGITPFRGIEEPVRVALLDNPRRGLLLRLAALIRGNASAATKRRGAHVFGDESIEAELSDSFILDGEAFPSGHYRIRAGGTLRFVTPQ</sequence>
<gene>
    <name evidence="3" type="ORF">D6201_09190</name>
</gene>
<dbReference type="SUPFAM" id="SSF111331">
    <property type="entry name" value="NAD kinase/diacylglycerol kinase-like"/>
    <property type="match status" value="1"/>
</dbReference>
<evidence type="ECO:0000256" key="1">
    <source>
        <dbReference type="SAM" id="MobiDB-lite"/>
    </source>
</evidence>
<dbReference type="AlphaFoldDB" id="A0A419RUP2"/>